<proteinExistence type="predicted"/>
<evidence type="ECO:0008006" key="2">
    <source>
        <dbReference type="Google" id="ProtNLM"/>
    </source>
</evidence>
<organism evidence="1">
    <name type="scientific">viral metagenome</name>
    <dbReference type="NCBI Taxonomy" id="1070528"/>
    <lineage>
        <taxon>unclassified sequences</taxon>
        <taxon>metagenomes</taxon>
        <taxon>organismal metagenomes</taxon>
    </lineage>
</organism>
<protein>
    <recommendedName>
        <fullName evidence="2">Glycosyl transferase family 1 domain-containing protein</fullName>
    </recommendedName>
</protein>
<evidence type="ECO:0000313" key="1">
    <source>
        <dbReference type="EMBL" id="QHU03790.1"/>
    </source>
</evidence>
<dbReference type="AlphaFoldDB" id="A0A6C0JG02"/>
<name>A0A6C0JG02_9ZZZZ</name>
<accession>A0A6C0JG02</accession>
<reference evidence="1" key="1">
    <citation type="journal article" date="2020" name="Nature">
        <title>Giant virus diversity and host interactions through global metagenomics.</title>
        <authorList>
            <person name="Schulz F."/>
            <person name="Roux S."/>
            <person name="Paez-Espino D."/>
            <person name="Jungbluth S."/>
            <person name="Walsh D.A."/>
            <person name="Denef V.J."/>
            <person name="McMahon K.D."/>
            <person name="Konstantinidis K.T."/>
            <person name="Eloe-Fadrosh E.A."/>
            <person name="Kyrpides N.C."/>
            <person name="Woyke T."/>
        </authorList>
    </citation>
    <scope>NUCLEOTIDE SEQUENCE</scope>
    <source>
        <strain evidence="1">GVMAG-M-3300027708-20</strain>
    </source>
</reference>
<dbReference type="EMBL" id="MN740389">
    <property type="protein sequence ID" value="QHU03790.1"/>
    <property type="molecule type" value="Genomic_DNA"/>
</dbReference>
<sequence length="306" mass="36698">MKIAAFNGFLFHDEMFGYIIHFCKHHKHELTLFCHTEYYNHYIEFYKKHFHGYYFNVVDMRLFDQLKYGFERIFLMTDIDQNFKDNDPYINSITIRIDHYGEIRRENINNFIATRPFKNNYRKWALPCYPIYYSVEKYDALKQNNTINIMILGNCRERYDEKIINRLQCESNKPIIINVVSRKIKRENFVGWKLKVDVCLYENITTNNLIDLLKNTNYLLTDAVNDPHYEENCMSGSVPIAFSTLTTLVISKQSNKYYNFKNVIEFDKDSQDIIYLKDVDLYQLEQERSQLISAFSPIVLDCFATM</sequence>